<dbReference type="EMBL" id="CARXXK010000002">
    <property type="protein sequence ID" value="CAI6354279.1"/>
    <property type="molecule type" value="Genomic_DNA"/>
</dbReference>
<protein>
    <submittedName>
        <fullName evidence="2">Uncharacterized protein</fullName>
    </submittedName>
</protein>
<feature type="compositionally biased region" description="Basic and acidic residues" evidence="1">
    <location>
        <begin position="200"/>
        <end position="214"/>
    </location>
</feature>
<evidence type="ECO:0000313" key="3">
    <source>
        <dbReference type="Proteomes" id="UP001160148"/>
    </source>
</evidence>
<name>A0AAV0WET1_9HEMI</name>
<evidence type="ECO:0000256" key="1">
    <source>
        <dbReference type="SAM" id="MobiDB-lite"/>
    </source>
</evidence>
<organism evidence="2 3">
    <name type="scientific">Macrosiphum euphorbiae</name>
    <name type="common">potato aphid</name>
    <dbReference type="NCBI Taxonomy" id="13131"/>
    <lineage>
        <taxon>Eukaryota</taxon>
        <taxon>Metazoa</taxon>
        <taxon>Ecdysozoa</taxon>
        <taxon>Arthropoda</taxon>
        <taxon>Hexapoda</taxon>
        <taxon>Insecta</taxon>
        <taxon>Pterygota</taxon>
        <taxon>Neoptera</taxon>
        <taxon>Paraneoptera</taxon>
        <taxon>Hemiptera</taxon>
        <taxon>Sternorrhyncha</taxon>
        <taxon>Aphidomorpha</taxon>
        <taxon>Aphidoidea</taxon>
        <taxon>Aphididae</taxon>
        <taxon>Macrosiphini</taxon>
        <taxon>Macrosiphum</taxon>
    </lineage>
</organism>
<proteinExistence type="predicted"/>
<sequence length="214" mass="24938">MPVDSMHSRIENQKKRALKSGPVYIPAQWVSIIKLAKKNGKPYSTTEMNTKDFLDLTRLCNDMGNNYSFNEDGDKILMGDIVAINFKKNNPFKIYYKTDFSQNEYKTIDIRSHGKRNQSYPEQNDIKIKCAYDSPPKLSLAKKEDLLSLCHSNLIPEQYHHFFESLLTDQQQQQHNESMITPQTAKQPVNSKTTKKKTTKKTEKKTEDRRPKKF</sequence>
<gene>
    <name evidence="2" type="ORF">MEUPH1_LOCUS10301</name>
</gene>
<comment type="caution">
    <text evidence="2">The sequence shown here is derived from an EMBL/GenBank/DDBJ whole genome shotgun (WGS) entry which is preliminary data.</text>
</comment>
<accession>A0AAV0WET1</accession>
<feature type="compositionally biased region" description="Polar residues" evidence="1">
    <location>
        <begin position="173"/>
        <end position="191"/>
    </location>
</feature>
<dbReference type="Proteomes" id="UP001160148">
    <property type="component" value="Unassembled WGS sequence"/>
</dbReference>
<dbReference type="AlphaFoldDB" id="A0AAV0WET1"/>
<reference evidence="2 3" key="1">
    <citation type="submission" date="2023-01" db="EMBL/GenBank/DDBJ databases">
        <authorList>
            <person name="Whitehead M."/>
        </authorList>
    </citation>
    <scope>NUCLEOTIDE SEQUENCE [LARGE SCALE GENOMIC DNA]</scope>
</reference>
<feature type="region of interest" description="Disordered" evidence="1">
    <location>
        <begin position="173"/>
        <end position="214"/>
    </location>
</feature>
<keyword evidence="3" id="KW-1185">Reference proteome</keyword>
<evidence type="ECO:0000313" key="2">
    <source>
        <dbReference type="EMBL" id="CAI6354279.1"/>
    </source>
</evidence>